<feature type="compositionally biased region" description="Low complexity" evidence="1">
    <location>
        <begin position="10"/>
        <end position="33"/>
    </location>
</feature>
<protein>
    <submittedName>
        <fullName evidence="2">Uncharacterized protein</fullName>
    </submittedName>
</protein>
<evidence type="ECO:0000256" key="1">
    <source>
        <dbReference type="SAM" id="MobiDB-lite"/>
    </source>
</evidence>
<feature type="region of interest" description="Disordered" evidence="1">
    <location>
        <begin position="1"/>
        <end position="130"/>
    </location>
</feature>
<keyword evidence="3" id="KW-1185">Reference proteome</keyword>
<evidence type="ECO:0000313" key="3">
    <source>
        <dbReference type="Proteomes" id="UP001189429"/>
    </source>
</evidence>
<dbReference type="Proteomes" id="UP001189429">
    <property type="component" value="Unassembled WGS sequence"/>
</dbReference>
<proteinExistence type="predicted"/>
<feature type="compositionally biased region" description="Basic and acidic residues" evidence="1">
    <location>
        <begin position="90"/>
        <end position="105"/>
    </location>
</feature>
<organism evidence="2 3">
    <name type="scientific">Prorocentrum cordatum</name>
    <dbReference type="NCBI Taxonomy" id="2364126"/>
    <lineage>
        <taxon>Eukaryota</taxon>
        <taxon>Sar</taxon>
        <taxon>Alveolata</taxon>
        <taxon>Dinophyceae</taxon>
        <taxon>Prorocentrales</taxon>
        <taxon>Prorocentraceae</taxon>
        <taxon>Prorocentrum</taxon>
    </lineage>
</organism>
<gene>
    <name evidence="2" type="ORF">PCOR1329_LOCUS30137</name>
</gene>
<comment type="caution">
    <text evidence="2">The sequence shown here is derived from an EMBL/GenBank/DDBJ whole genome shotgun (WGS) entry which is preliminary data.</text>
</comment>
<feature type="compositionally biased region" description="Basic and acidic residues" evidence="1">
    <location>
        <begin position="34"/>
        <end position="44"/>
    </location>
</feature>
<dbReference type="EMBL" id="CAUYUJ010011507">
    <property type="protein sequence ID" value="CAK0831926.1"/>
    <property type="molecule type" value="Genomic_DNA"/>
</dbReference>
<sequence>QGLRRRARRPAPAGAAAGRTGAAGAGARCIGEAARGHLHADRARAVGGRRRDRRGRPAEVHPRRDPRPQRTLHGERLRDLGGHGPLGLQPRRDGADGRREADGRAHGGLSRAARSIRREGGVPGAGKSVLPPVRDVVHEQGARRRPPRLRAGVHRLDRRLPRALRHRRGPPRPRRARGRVEALSDAVRPHRRWNGATWRRYRQLMGRLAPKRAVWSALAAPRSST</sequence>
<feature type="compositionally biased region" description="Basic and acidic residues" evidence="1">
    <location>
        <begin position="55"/>
        <end position="81"/>
    </location>
</feature>
<evidence type="ECO:0000313" key="2">
    <source>
        <dbReference type="EMBL" id="CAK0831926.1"/>
    </source>
</evidence>
<name>A0ABN9SJM4_9DINO</name>
<feature type="non-terminal residue" evidence="2">
    <location>
        <position position="1"/>
    </location>
</feature>
<reference evidence="2" key="1">
    <citation type="submission" date="2023-10" db="EMBL/GenBank/DDBJ databases">
        <authorList>
            <person name="Chen Y."/>
            <person name="Shah S."/>
            <person name="Dougan E. K."/>
            <person name="Thang M."/>
            <person name="Chan C."/>
        </authorList>
    </citation>
    <scope>NUCLEOTIDE SEQUENCE [LARGE SCALE GENOMIC DNA]</scope>
</reference>
<accession>A0ABN9SJM4</accession>